<dbReference type="Proteomes" id="UP000053149">
    <property type="component" value="Unassembled WGS sequence"/>
</dbReference>
<protein>
    <submittedName>
        <fullName evidence="1">RNA-directed DNA polymerase from mobile element jockey</fullName>
    </submittedName>
</protein>
<sequence>PTVSEDQVQDLLKNLKVHKSMGPDEICPQVLRELADEVAKPLTIIFETSWQSGEVPTDWKRGNITPIFKKGKKDGLGNYRPVSLTSVPDKIMEQVLLKALLRHMENE</sequence>
<name>A0AAW3DNI4_9AVES</name>
<gene>
    <name evidence="1" type="ORF">N339_12127</name>
</gene>
<keyword evidence="1" id="KW-0548">Nucleotidyltransferase</keyword>
<evidence type="ECO:0000313" key="1">
    <source>
        <dbReference type="EMBL" id="KFV02078.1"/>
    </source>
</evidence>
<organism evidence="1 2">
    <name type="scientific">Pterocles gutturalis</name>
    <name type="common">yellow-throated sandgrouse</name>
    <dbReference type="NCBI Taxonomy" id="240206"/>
    <lineage>
        <taxon>Eukaryota</taxon>
        <taxon>Metazoa</taxon>
        <taxon>Chordata</taxon>
        <taxon>Craniata</taxon>
        <taxon>Vertebrata</taxon>
        <taxon>Euteleostomi</taxon>
        <taxon>Archelosauria</taxon>
        <taxon>Archosauria</taxon>
        <taxon>Dinosauria</taxon>
        <taxon>Saurischia</taxon>
        <taxon>Theropoda</taxon>
        <taxon>Coelurosauria</taxon>
        <taxon>Aves</taxon>
        <taxon>Neognathae</taxon>
        <taxon>Neoaves</taxon>
        <taxon>Columbimorphae</taxon>
        <taxon>Pterocliformes</taxon>
        <taxon>Pteroclidae</taxon>
        <taxon>Pterocles</taxon>
    </lineage>
</organism>
<feature type="non-terminal residue" evidence="1">
    <location>
        <position position="107"/>
    </location>
</feature>
<dbReference type="AlphaFoldDB" id="A0AAW3DNI4"/>
<comment type="caution">
    <text evidence="1">The sequence shown here is derived from an EMBL/GenBank/DDBJ whole genome shotgun (WGS) entry which is preliminary data.</text>
</comment>
<dbReference type="PANTHER" id="PTHR33395">
    <property type="entry name" value="TRANSCRIPTASE, PUTATIVE-RELATED-RELATED"/>
    <property type="match status" value="1"/>
</dbReference>
<dbReference type="PANTHER" id="PTHR33395:SF22">
    <property type="entry name" value="REVERSE TRANSCRIPTASE DOMAIN-CONTAINING PROTEIN"/>
    <property type="match status" value="1"/>
</dbReference>
<dbReference type="GO" id="GO:0061343">
    <property type="term" value="P:cell adhesion involved in heart morphogenesis"/>
    <property type="evidence" value="ECO:0007669"/>
    <property type="project" value="TreeGrafter"/>
</dbReference>
<dbReference type="GO" id="GO:0031012">
    <property type="term" value="C:extracellular matrix"/>
    <property type="evidence" value="ECO:0007669"/>
    <property type="project" value="TreeGrafter"/>
</dbReference>
<keyword evidence="1" id="KW-0695">RNA-directed DNA polymerase</keyword>
<reference evidence="1 2" key="1">
    <citation type="journal article" date="2014" name="Science">
        <title>Comparative genomics reveals insights into avian genome evolution and adaptation.</title>
        <authorList>
            <consortium name="Avian Genome Consortium"/>
            <person name="Zhang G."/>
            <person name="Li C."/>
            <person name="Li Q."/>
            <person name="Li B."/>
            <person name="Larkin D.M."/>
            <person name="Lee C."/>
            <person name="Storz J.F."/>
            <person name="Antunes A."/>
            <person name="Greenwold M.J."/>
            <person name="Meredith R.W."/>
            <person name="Odeen A."/>
            <person name="Cui J."/>
            <person name="Zhou Q."/>
            <person name="Xu L."/>
            <person name="Pan H."/>
            <person name="Wang Z."/>
            <person name="Jin L."/>
            <person name="Zhang P."/>
            <person name="Hu H."/>
            <person name="Yang W."/>
            <person name="Hu J."/>
            <person name="Xiao J."/>
            <person name="Yang Z."/>
            <person name="Liu Y."/>
            <person name="Xie Q."/>
            <person name="Yu H."/>
            <person name="Lian J."/>
            <person name="Wen P."/>
            <person name="Zhang F."/>
            <person name="Li H."/>
            <person name="Zeng Y."/>
            <person name="Xiong Z."/>
            <person name="Liu S."/>
            <person name="Zhou L."/>
            <person name="Huang Z."/>
            <person name="An N."/>
            <person name="Wang J."/>
            <person name="Zheng Q."/>
            <person name="Xiong Y."/>
            <person name="Wang G."/>
            <person name="Wang B."/>
            <person name="Wang J."/>
            <person name="Fan Y."/>
            <person name="da Fonseca R.R."/>
            <person name="Alfaro-Nunez A."/>
            <person name="Schubert M."/>
            <person name="Orlando L."/>
            <person name="Mourier T."/>
            <person name="Howard J.T."/>
            <person name="Ganapathy G."/>
            <person name="Pfenning A."/>
            <person name="Whitney O."/>
            <person name="Rivas M.V."/>
            <person name="Hara E."/>
            <person name="Smith J."/>
            <person name="Farre M."/>
            <person name="Narayan J."/>
            <person name="Slavov G."/>
            <person name="Romanov M.N."/>
            <person name="Borges R."/>
            <person name="Machado J.P."/>
            <person name="Khan I."/>
            <person name="Springer M.S."/>
            <person name="Gatesy J."/>
            <person name="Hoffmann F.G."/>
            <person name="Opazo J.C."/>
            <person name="Hastad O."/>
            <person name="Sawyer R.H."/>
            <person name="Kim H."/>
            <person name="Kim K.W."/>
            <person name="Kim H.J."/>
            <person name="Cho S."/>
            <person name="Li N."/>
            <person name="Huang Y."/>
            <person name="Bruford M.W."/>
            <person name="Zhan X."/>
            <person name="Dixon A."/>
            <person name="Bertelsen M.F."/>
            <person name="Derryberry E."/>
            <person name="Warren W."/>
            <person name="Wilson R.K."/>
            <person name="Li S."/>
            <person name="Ray D.A."/>
            <person name="Green R.E."/>
            <person name="O'Brien S.J."/>
            <person name="Griffin D."/>
            <person name="Johnson W.E."/>
            <person name="Haussler D."/>
            <person name="Ryder O.A."/>
            <person name="Willerslev E."/>
            <person name="Graves G.R."/>
            <person name="Alstrom P."/>
            <person name="Fjeldsa J."/>
            <person name="Mindell D.P."/>
            <person name="Edwards S.V."/>
            <person name="Braun E.L."/>
            <person name="Rahbek C."/>
            <person name="Burt D.W."/>
            <person name="Houde P."/>
            <person name="Zhang Y."/>
            <person name="Yang H."/>
            <person name="Wang J."/>
            <person name="Jarvis E.D."/>
            <person name="Gilbert M.T."/>
            <person name="Wang J."/>
        </authorList>
    </citation>
    <scope>NUCLEOTIDE SEQUENCE [LARGE SCALE GENOMIC DNA]</scope>
    <source>
        <strain evidence="1">BGI_N339</strain>
    </source>
</reference>
<feature type="non-terminal residue" evidence="1">
    <location>
        <position position="1"/>
    </location>
</feature>
<accession>A0AAW3DNI4</accession>
<proteinExistence type="predicted"/>
<keyword evidence="2" id="KW-1185">Reference proteome</keyword>
<evidence type="ECO:0000313" key="2">
    <source>
        <dbReference type="Proteomes" id="UP000053149"/>
    </source>
</evidence>
<dbReference type="GO" id="GO:0003964">
    <property type="term" value="F:RNA-directed DNA polymerase activity"/>
    <property type="evidence" value="ECO:0007669"/>
    <property type="project" value="UniProtKB-KW"/>
</dbReference>
<dbReference type="EMBL" id="JMFR01090175">
    <property type="protein sequence ID" value="KFV02078.1"/>
    <property type="molecule type" value="Genomic_DNA"/>
</dbReference>
<dbReference type="GO" id="GO:0007508">
    <property type="term" value="P:larval heart development"/>
    <property type="evidence" value="ECO:0007669"/>
    <property type="project" value="TreeGrafter"/>
</dbReference>
<keyword evidence="1" id="KW-0808">Transferase</keyword>